<dbReference type="AlphaFoldDB" id="A0A6A5R494"/>
<feature type="transmembrane region" description="Helical" evidence="1">
    <location>
        <begin position="372"/>
        <end position="398"/>
    </location>
</feature>
<feature type="transmembrane region" description="Helical" evidence="1">
    <location>
        <begin position="240"/>
        <end position="258"/>
    </location>
</feature>
<protein>
    <submittedName>
        <fullName evidence="2">Uncharacterized protein</fullName>
    </submittedName>
</protein>
<gene>
    <name evidence="2" type="ORF">BDU57DRAFT_64211</name>
</gene>
<dbReference type="Proteomes" id="UP000800096">
    <property type="component" value="Unassembled WGS sequence"/>
</dbReference>
<feature type="transmembrane region" description="Helical" evidence="1">
    <location>
        <begin position="410"/>
        <end position="430"/>
    </location>
</feature>
<keyword evidence="3" id="KW-1185">Reference proteome</keyword>
<evidence type="ECO:0000313" key="2">
    <source>
        <dbReference type="EMBL" id="KAF1921844.1"/>
    </source>
</evidence>
<accession>A0A6A5R494</accession>
<evidence type="ECO:0000313" key="3">
    <source>
        <dbReference type="Proteomes" id="UP000800096"/>
    </source>
</evidence>
<dbReference type="OrthoDB" id="3010248at2759"/>
<evidence type="ECO:0000256" key="1">
    <source>
        <dbReference type="SAM" id="Phobius"/>
    </source>
</evidence>
<feature type="transmembrane region" description="Helical" evidence="1">
    <location>
        <begin position="495"/>
        <end position="519"/>
    </location>
</feature>
<reference evidence="2" key="1">
    <citation type="journal article" date="2020" name="Stud. Mycol.">
        <title>101 Dothideomycetes genomes: a test case for predicting lifestyles and emergence of pathogens.</title>
        <authorList>
            <person name="Haridas S."/>
            <person name="Albert R."/>
            <person name="Binder M."/>
            <person name="Bloem J."/>
            <person name="Labutti K."/>
            <person name="Salamov A."/>
            <person name="Andreopoulos B."/>
            <person name="Baker S."/>
            <person name="Barry K."/>
            <person name="Bills G."/>
            <person name="Bluhm B."/>
            <person name="Cannon C."/>
            <person name="Castanera R."/>
            <person name="Culley D."/>
            <person name="Daum C."/>
            <person name="Ezra D."/>
            <person name="Gonzalez J."/>
            <person name="Henrissat B."/>
            <person name="Kuo A."/>
            <person name="Liang C."/>
            <person name="Lipzen A."/>
            <person name="Lutzoni F."/>
            <person name="Magnuson J."/>
            <person name="Mondo S."/>
            <person name="Nolan M."/>
            <person name="Ohm R."/>
            <person name="Pangilinan J."/>
            <person name="Park H.-J."/>
            <person name="Ramirez L."/>
            <person name="Alfaro M."/>
            <person name="Sun H."/>
            <person name="Tritt A."/>
            <person name="Yoshinaga Y."/>
            <person name="Zwiers L.-H."/>
            <person name="Turgeon B."/>
            <person name="Goodwin S."/>
            <person name="Spatafora J."/>
            <person name="Crous P."/>
            <person name="Grigoriev I."/>
        </authorList>
    </citation>
    <scope>NUCLEOTIDE SEQUENCE</scope>
    <source>
        <strain evidence="2">HMLAC05119</strain>
    </source>
</reference>
<feature type="transmembrane region" description="Helical" evidence="1">
    <location>
        <begin position="439"/>
        <end position="461"/>
    </location>
</feature>
<keyword evidence="1" id="KW-1133">Transmembrane helix</keyword>
<dbReference type="EMBL" id="ML979132">
    <property type="protein sequence ID" value="KAF1921844.1"/>
    <property type="molecule type" value="Genomic_DNA"/>
</dbReference>
<keyword evidence="1" id="KW-0812">Transmembrane</keyword>
<organism evidence="2 3">
    <name type="scientific">Ampelomyces quisqualis</name>
    <name type="common">Powdery mildew agent</name>
    <dbReference type="NCBI Taxonomy" id="50730"/>
    <lineage>
        <taxon>Eukaryota</taxon>
        <taxon>Fungi</taxon>
        <taxon>Dikarya</taxon>
        <taxon>Ascomycota</taxon>
        <taxon>Pezizomycotina</taxon>
        <taxon>Dothideomycetes</taxon>
        <taxon>Pleosporomycetidae</taxon>
        <taxon>Pleosporales</taxon>
        <taxon>Pleosporineae</taxon>
        <taxon>Phaeosphaeriaceae</taxon>
        <taxon>Ampelomyces</taxon>
    </lineage>
</organism>
<name>A0A6A5R494_AMPQU</name>
<keyword evidence="1" id="KW-0472">Membrane</keyword>
<proteinExistence type="predicted"/>
<feature type="transmembrane region" description="Helical" evidence="1">
    <location>
        <begin position="278"/>
        <end position="299"/>
    </location>
</feature>
<sequence length="563" mass="62956">MWSTPDVYICTRKTGGTEVALDTAYNTVAMECSLDTIQNRNRGFEFAGIYNVYVHLNDTCAAGSDIFFRRTRRLNNAACERISGISGTLWAGWTAYPISDVWNRIVVWKLPLLQLLSQFPRPPLGPSVETGVMLHLLGDPIDSVSSICLSLAACRKRAEQAKKLCKVTGTRENHPCFQRRWKGLAIILVSYDECGLSEQTTDFCNTFRAMTRKRGFEDRIRHVYEEAAGSLAGDRQTRTLPVVLAEIFFIGGWIVSLIKAAGSEPSPTNWVNVEAQSIAISALYLWVTSAVVLGSVIGASQTEDAVPRILHTLEHDILALRGLANSRPSFEKRVDGGWCKRNIDRAIHGGTYSWRPMKWRAGYGPRGPRNAIFAYFAAATLFVGCSFLVSAILSYLVAPRGWSCRHIPESIVFLLWVLSVLAGIACENLCKGRKLFWAVFWKDLVCALSNIAIVIVVQWGIMNRCSCWSGWGSTFVHLPQLPEVKADLLFFIRNLAPWIVFAALMFHLLFCAAVMWKYWDAIRVFIQRDDGLSNTTWKAPGIQERNLKLNVGERADAEANGRS</sequence>